<comment type="catalytic activity">
    <reaction evidence="2">
        <text>4-amino-2-methyl-5-(phosphooxymethyl)pyrimidine + ATP = 4-amino-2-methyl-5-(diphosphooxymethyl)pyrimidine + ADP</text>
        <dbReference type="Rhea" id="RHEA:19893"/>
        <dbReference type="ChEBI" id="CHEBI:30616"/>
        <dbReference type="ChEBI" id="CHEBI:57841"/>
        <dbReference type="ChEBI" id="CHEBI:58354"/>
        <dbReference type="ChEBI" id="CHEBI:456216"/>
        <dbReference type="EC" id="2.7.4.7"/>
    </reaction>
</comment>
<dbReference type="SUPFAM" id="SSF48613">
    <property type="entry name" value="Heme oxygenase-like"/>
    <property type="match status" value="1"/>
</dbReference>
<evidence type="ECO:0000259" key="11">
    <source>
        <dbReference type="Pfam" id="PF08543"/>
    </source>
</evidence>
<dbReference type="GO" id="GO:0008972">
    <property type="term" value="F:phosphomethylpyrimidine kinase activity"/>
    <property type="evidence" value="ECO:0007669"/>
    <property type="project" value="UniProtKB-EC"/>
</dbReference>
<dbReference type="OrthoDB" id="34166at2"/>
<dbReference type="RefSeq" id="WP_062009527.1">
    <property type="nucleotide sequence ID" value="NZ_CP012677.1"/>
</dbReference>
<dbReference type="KEGG" id="aaq:AOC05_07985"/>
<protein>
    <submittedName>
        <fullName evidence="12">Hydroxymethylpyrimidine kinase</fullName>
    </submittedName>
</protein>
<evidence type="ECO:0000256" key="7">
    <source>
        <dbReference type="ARBA" id="ARBA00022777"/>
    </source>
</evidence>
<dbReference type="GO" id="GO:0005829">
    <property type="term" value="C:cytosol"/>
    <property type="evidence" value="ECO:0007669"/>
    <property type="project" value="TreeGrafter"/>
</dbReference>
<feature type="domain" description="Thiaminase-2/PQQC" evidence="10">
    <location>
        <begin position="308"/>
        <end position="514"/>
    </location>
</feature>
<evidence type="ECO:0000256" key="2">
    <source>
        <dbReference type="ARBA" id="ARBA00000565"/>
    </source>
</evidence>
<dbReference type="SUPFAM" id="SSF53613">
    <property type="entry name" value="Ribokinase-like"/>
    <property type="match status" value="1"/>
</dbReference>
<dbReference type="PATRIC" id="fig|656366.3.peg.1704"/>
<gene>
    <name evidence="12" type="ORF">AOC05_07985</name>
</gene>
<dbReference type="Pfam" id="PF08543">
    <property type="entry name" value="Phos_pyr_kin"/>
    <property type="match status" value="1"/>
</dbReference>
<dbReference type="FunFam" id="3.40.1190.20:FF:000003">
    <property type="entry name" value="Phosphomethylpyrimidine kinase ThiD"/>
    <property type="match status" value="1"/>
</dbReference>
<dbReference type="GO" id="GO:0009228">
    <property type="term" value="P:thiamine biosynthetic process"/>
    <property type="evidence" value="ECO:0007669"/>
    <property type="project" value="UniProtKB-KW"/>
</dbReference>
<dbReference type="GO" id="GO:0009229">
    <property type="term" value="P:thiamine diphosphate biosynthetic process"/>
    <property type="evidence" value="ECO:0007669"/>
    <property type="project" value="UniProtKB-UniPathway"/>
</dbReference>
<dbReference type="Gene3D" id="1.20.910.10">
    <property type="entry name" value="Heme oxygenase-like"/>
    <property type="match status" value="1"/>
</dbReference>
<name>A0A0M4QWH6_9MICC</name>
<dbReference type="AlphaFoldDB" id="A0A0M4QWH6"/>
<comment type="pathway">
    <text evidence="4">Cofactor biosynthesis; thiamine diphosphate biosynthesis; 4-amino-2-methyl-5-diphosphomethylpyrimidine from 5-amino-1-(5-phospho-D-ribosyl)imidazole: step 3/3.</text>
</comment>
<comment type="function">
    <text evidence="3">Catalyzes the phosphorylation of hydroxymethylpyrimidine phosphate (HMP-P) to HMP-PP, and of HMP to HMP-P.</text>
</comment>
<evidence type="ECO:0000256" key="9">
    <source>
        <dbReference type="ARBA" id="ARBA00022977"/>
    </source>
</evidence>
<keyword evidence="6" id="KW-0547">Nucleotide-binding</keyword>
<dbReference type="PANTHER" id="PTHR20858">
    <property type="entry name" value="PHOSPHOMETHYLPYRIMIDINE KINASE"/>
    <property type="match status" value="1"/>
</dbReference>
<dbReference type="EMBL" id="CP012677">
    <property type="protein sequence ID" value="ALE92286.1"/>
    <property type="molecule type" value="Genomic_DNA"/>
</dbReference>
<organism evidence="12 13">
    <name type="scientific">Arthrobacter alpinus</name>
    <dbReference type="NCBI Taxonomy" id="656366"/>
    <lineage>
        <taxon>Bacteria</taxon>
        <taxon>Bacillati</taxon>
        <taxon>Actinomycetota</taxon>
        <taxon>Actinomycetes</taxon>
        <taxon>Micrococcales</taxon>
        <taxon>Micrococcaceae</taxon>
        <taxon>Arthrobacter</taxon>
    </lineage>
</organism>
<dbReference type="CDD" id="cd19365">
    <property type="entry name" value="TenA_C-like"/>
    <property type="match status" value="1"/>
</dbReference>
<dbReference type="Proteomes" id="UP000062833">
    <property type="component" value="Chromosome"/>
</dbReference>
<evidence type="ECO:0000256" key="3">
    <source>
        <dbReference type="ARBA" id="ARBA00003848"/>
    </source>
</evidence>
<dbReference type="Pfam" id="PF03070">
    <property type="entry name" value="TENA_THI-4"/>
    <property type="match status" value="1"/>
</dbReference>
<dbReference type="InterPro" id="IPR029056">
    <property type="entry name" value="Ribokinase-like"/>
</dbReference>
<dbReference type="CDD" id="cd01169">
    <property type="entry name" value="HMPP_kinase"/>
    <property type="match status" value="1"/>
</dbReference>
<dbReference type="GO" id="GO:0005524">
    <property type="term" value="F:ATP binding"/>
    <property type="evidence" value="ECO:0007669"/>
    <property type="project" value="UniProtKB-KW"/>
</dbReference>
<keyword evidence="5" id="KW-0808">Transferase</keyword>
<evidence type="ECO:0000256" key="6">
    <source>
        <dbReference type="ARBA" id="ARBA00022741"/>
    </source>
</evidence>
<evidence type="ECO:0000256" key="8">
    <source>
        <dbReference type="ARBA" id="ARBA00022840"/>
    </source>
</evidence>
<keyword evidence="9" id="KW-0784">Thiamine biosynthesis</keyword>
<evidence type="ECO:0000313" key="12">
    <source>
        <dbReference type="EMBL" id="ALE92286.1"/>
    </source>
</evidence>
<dbReference type="PANTHER" id="PTHR20858:SF17">
    <property type="entry name" value="HYDROXYMETHYLPYRIMIDINE_PHOSPHOMETHYLPYRIMIDINE KINASE THI20-RELATED"/>
    <property type="match status" value="1"/>
</dbReference>
<sequence>MTYDTLTTPFQGRPDHPRVLSIAGSDPSGGAGIQADIKAISAHGGYAMTVITALTAQNTQGVRSVHIPPVDFLMQQLEALSEDIAIDSVKIGMLANAEVIRAVGDWLEETRPAVVVLDPVMVASSGDSLISGEAREALLELLAHTHLVTPNLPELAVLVSEPEARTWEEALHQGKILAAARNVQVLVKGGHLASDVCPDALIAPDGSLVEFTAARVDTANTHGTGCTLSAAVATLQAQTGEWSASVGKAKAWLTQALQASGELNVGQGRGPLNHFHALWATAAPQGGEFSASLWAEISGQRAAIFELDFIKELLAGTLPREHFGYYLVQDALYLGAYSRVLAHASALAPTEEEQRFWAQGAQNCLAVELELHKVWLSKNPHKHLMGPVTKHYVDHLAAAAFSGSYGEVVAAVLPCYWLYAEVGRVLHAQFVAAEKEIFDGVGTVALDAVGSGREGAHPYGEWLATYADEEFAEATRTAVEIADAAARRGSERERQRMRAAFAHSAQFEVDFFDAPRLHADSTPHRVARD</sequence>
<dbReference type="InterPro" id="IPR013749">
    <property type="entry name" value="PM/HMP-P_kinase-1"/>
</dbReference>
<dbReference type="InterPro" id="IPR016084">
    <property type="entry name" value="Haem_Oase-like_multi-hlx"/>
</dbReference>
<keyword evidence="13" id="KW-1185">Reference proteome</keyword>
<evidence type="ECO:0000313" key="13">
    <source>
        <dbReference type="Proteomes" id="UP000062833"/>
    </source>
</evidence>
<evidence type="ECO:0000256" key="5">
    <source>
        <dbReference type="ARBA" id="ARBA00022679"/>
    </source>
</evidence>
<dbReference type="NCBIfam" id="TIGR00097">
    <property type="entry name" value="HMP-P_kinase"/>
    <property type="match status" value="1"/>
</dbReference>
<keyword evidence="7 12" id="KW-0418">Kinase</keyword>
<dbReference type="GO" id="GO:0008902">
    <property type="term" value="F:hydroxymethylpyrimidine kinase activity"/>
    <property type="evidence" value="ECO:0007669"/>
    <property type="project" value="UniProtKB-EC"/>
</dbReference>
<comment type="catalytic activity">
    <reaction evidence="1">
        <text>4-amino-5-hydroxymethyl-2-methylpyrimidine + ATP = 4-amino-2-methyl-5-(phosphooxymethyl)pyrimidine + ADP + H(+)</text>
        <dbReference type="Rhea" id="RHEA:23096"/>
        <dbReference type="ChEBI" id="CHEBI:15378"/>
        <dbReference type="ChEBI" id="CHEBI:16892"/>
        <dbReference type="ChEBI" id="CHEBI:30616"/>
        <dbReference type="ChEBI" id="CHEBI:58354"/>
        <dbReference type="ChEBI" id="CHEBI:456216"/>
        <dbReference type="EC" id="2.7.1.49"/>
    </reaction>
</comment>
<dbReference type="UniPathway" id="UPA00060">
    <property type="reaction ID" value="UER00138"/>
</dbReference>
<accession>A0A0M4QWH6</accession>
<proteinExistence type="predicted"/>
<dbReference type="NCBIfam" id="NF011301">
    <property type="entry name" value="PRK14713.1"/>
    <property type="match status" value="1"/>
</dbReference>
<reference evidence="13" key="1">
    <citation type="submission" date="2015-09" db="EMBL/GenBank/DDBJ databases">
        <title>Complete genome of Arthrobacter alpinus strain R3.8.</title>
        <authorList>
            <person name="See-Too W.S."/>
            <person name="Chan K.G."/>
        </authorList>
    </citation>
    <scope>NUCLEOTIDE SEQUENCE [LARGE SCALE GENOMIC DNA]</scope>
    <source>
        <strain evidence="13">R3.8</strain>
    </source>
</reference>
<evidence type="ECO:0000259" key="10">
    <source>
        <dbReference type="Pfam" id="PF03070"/>
    </source>
</evidence>
<dbReference type="InterPro" id="IPR004399">
    <property type="entry name" value="HMP/HMP-P_kinase_dom"/>
</dbReference>
<feature type="domain" description="Pyridoxamine kinase/Phosphomethylpyrimidine kinase" evidence="11">
    <location>
        <begin position="26"/>
        <end position="273"/>
    </location>
</feature>
<evidence type="ECO:0000256" key="4">
    <source>
        <dbReference type="ARBA" id="ARBA00004769"/>
    </source>
</evidence>
<evidence type="ECO:0000256" key="1">
    <source>
        <dbReference type="ARBA" id="ARBA00000151"/>
    </source>
</evidence>
<dbReference type="Gene3D" id="3.40.1190.20">
    <property type="match status" value="1"/>
</dbReference>
<dbReference type="InterPro" id="IPR004305">
    <property type="entry name" value="Thiaminase-2/PQQC"/>
</dbReference>
<keyword evidence="8" id="KW-0067">ATP-binding</keyword>